<organism evidence="1 2">
    <name type="scientific">Elysia crispata</name>
    <name type="common">lettuce slug</name>
    <dbReference type="NCBI Taxonomy" id="231223"/>
    <lineage>
        <taxon>Eukaryota</taxon>
        <taxon>Metazoa</taxon>
        <taxon>Spiralia</taxon>
        <taxon>Lophotrochozoa</taxon>
        <taxon>Mollusca</taxon>
        <taxon>Gastropoda</taxon>
        <taxon>Heterobranchia</taxon>
        <taxon>Euthyneura</taxon>
        <taxon>Panpulmonata</taxon>
        <taxon>Sacoglossa</taxon>
        <taxon>Placobranchoidea</taxon>
        <taxon>Plakobranchidae</taxon>
        <taxon>Elysia</taxon>
    </lineage>
</organism>
<proteinExistence type="predicted"/>
<sequence length="126" mass="15098">MKKEFMVFRAYQTSDRETGHEERVYGFPCLPNIRQRNKTRRKSLWFSVPTKHQTEKQDMEKEFMVFRAYQTSDRETRHVERVYGFPCLPNIRPISLQYGTDYPVNFGQRRYAIRQRAGTIAPTLQG</sequence>
<evidence type="ECO:0000313" key="1">
    <source>
        <dbReference type="EMBL" id="KAK3794709.1"/>
    </source>
</evidence>
<reference evidence="1" key="1">
    <citation type="journal article" date="2023" name="G3 (Bethesda)">
        <title>A reference genome for the long-term kleptoplast-retaining sea slug Elysia crispata morphotype clarki.</title>
        <authorList>
            <person name="Eastman K.E."/>
            <person name="Pendleton A.L."/>
            <person name="Shaikh M.A."/>
            <person name="Suttiyut T."/>
            <person name="Ogas R."/>
            <person name="Tomko P."/>
            <person name="Gavelis G."/>
            <person name="Widhalm J.R."/>
            <person name="Wisecaver J.H."/>
        </authorList>
    </citation>
    <scope>NUCLEOTIDE SEQUENCE</scope>
    <source>
        <strain evidence="1">ECLA1</strain>
    </source>
</reference>
<keyword evidence="2" id="KW-1185">Reference proteome</keyword>
<gene>
    <name evidence="1" type="ORF">RRG08_014774</name>
</gene>
<dbReference type="AlphaFoldDB" id="A0AAE1AVC8"/>
<comment type="caution">
    <text evidence="1">The sequence shown here is derived from an EMBL/GenBank/DDBJ whole genome shotgun (WGS) entry which is preliminary data.</text>
</comment>
<dbReference type="EMBL" id="JAWDGP010001095">
    <property type="protein sequence ID" value="KAK3794709.1"/>
    <property type="molecule type" value="Genomic_DNA"/>
</dbReference>
<accession>A0AAE1AVC8</accession>
<name>A0AAE1AVC8_9GAST</name>
<evidence type="ECO:0000313" key="2">
    <source>
        <dbReference type="Proteomes" id="UP001283361"/>
    </source>
</evidence>
<protein>
    <submittedName>
        <fullName evidence="1">Uncharacterized protein</fullName>
    </submittedName>
</protein>
<dbReference type="Proteomes" id="UP001283361">
    <property type="component" value="Unassembled WGS sequence"/>
</dbReference>